<dbReference type="Gene3D" id="3.30.750.24">
    <property type="entry name" value="STAS domain"/>
    <property type="match status" value="1"/>
</dbReference>
<evidence type="ECO:0000313" key="4">
    <source>
        <dbReference type="EMBL" id="WAX59146.1"/>
    </source>
</evidence>
<protein>
    <recommendedName>
        <fullName evidence="2">Anti-sigma factor antagonist</fullName>
    </recommendedName>
</protein>
<dbReference type="SUPFAM" id="SSF52091">
    <property type="entry name" value="SpoIIaa-like"/>
    <property type="match status" value="1"/>
</dbReference>
<dbReference type="InterPro" id="IPR002645">
    <property type="entry name" value="STAS_dom"/>
</dbReference>
<name>A0ABY7K7C5_9ACTN</name>
<dbReference type="PANTHER" id="PTHR33495">
    <property type="entry name" value="ANTI-SIGMA FACTOR ANTAGONIST TM_1081-RELATED-RELATED"/>
    <property type="match status" value="1"/>
</dbReference>
<dbReference type="Proteomes" id="UP001164693">
    <property type="component" value="Chromosome"/>
</dbReference>
<keyword evidence="5" id="KW-1185">Reference proteome</keyword>
<dbReference type="PROSITE" id="PS50801">
    <property type="entry name" value="STAS"/>
    <property type="match status" value="1"/>
</dbReference>
<organism evidence="4 5">
    <name type="scientific">Jatrophihabitans cynanchi</name>
    <dbReference type="NCBI Taxonomy" id="2944128"/>
    <lineage>
        <taxon>Bacteria</taxon>
        <taxon>Bacillati</taxon>
        <taxon>Actinomycetota</taxon>
        <taxon>Actinomycetes</taxon>
        <taxon>Jatrophihabitantales</taxon>
        <taxon>Jatrophihabitantaceae</taxon>
        <taxon>Jatrophihabitans</taxon>
    </lineage>
</organism>
<reference evidence="4" key="1">
    <citation type="submission" date="2022-05" db="EMBL/GenBank/DDBJ databases">
        <title>Jatrophihabitans sp. SB3-54 whole genome sequence.</title>
        <authorList>
            <person name="Suh M.K."/>
            <person name="Eom M.K."/>
            <person name="Kim J.S."/>
            <person name="Kim H.S."/>
            <person name="Do H.E."/>
            <person name="Shin Y.K."/>
            <person name="Lee J.-S."/>
        </authorList>
    </citation>
    <scope>NUCLEOTIDE SEQUENCE</scope>
    <source>
        <strain evidence="4">SB3-54</strain>
    </source>
</reference>
<dbReference type="NCBIfam" id="TIGR00377">
    <property type="entry name" value="ant_ant_sig"/>
    <property type="match status" value="1"/>
</dbReference>
<gene>
    <name evidence="4" type="ORF">M6B22_10390</name>
</gene>
<evidence type="ECO:0000259" key="3">
    <source>
        <dbReference type="PROSITE" id="PS50801"/>
    </source>
</evidence>
<evidence type="ECO:0000313" key="5">
    <source>
        <dbReference type="Proteomes" id="UP001164693"/>
    </source>
</evidence>
<proteinExistence type="inferred from homology"/>
<dbReference type="Pfam" id="PF01740">
    <property type="entry name" value="STAS"/>
    <property type="match status" value="1"/>
</dbReference>
<dbReference type="EMBL" id="CP097463">
    <property type="protein sequence ID" value="WAX59146.1"/>
    <property type="molecule type" value="Genomic_DNA"/>
</dbReference>
<evidence type="ECO:0000256" key="1">
    <source>
        <dbReference type="ARBA" id="ARBA00009013"/>
    </source>
</evidence>
<dbReference type="InterPro" id="IPR003658">
    <property type="entry name" value="Anti-sigma_ant"/>
</dbReference>
<accession>A0ABY7K7C5</accession>
<dbReference type="CDD" id="cd07043">
    <property type="entry name" value="STAS_anti-anti-sigma_factors"/>
    <property type="match status" value="1"/>
</dbReference>
<dbReference type="InterPro" id="IPR036513">
    <property type="entry name" value="STAS_dom_sf"/>
</dbReference>
<dbReference type="PANTHER" id="PTHR33495:SF2">
    <property type="entry name" value="ANTI-SIGMA FACTOR ANTAGONIST TM_1081-RELATED"/>
    <property type="match status" value="1"/>
</dbReference>
<feature type="domain" description="STAS" evidence="3">
    <location>
        <begin position="3"/>
        <end position="112"/>
    </location>
</feature>
<comment type="similarity">
    <text evidence="1 2">Belongs to the anti-sigma-factor antagonist family.</text>
</comment>
<sequence length="116" mass="12054">MDLSVERRSESSVSVVSVAGEVDVHSAPRLREGVSAELTPGASAVVVDLSEVGFLDSTGLGALVSARTTAGERGVLMPVVCTSERIRKLFTITGLDGVFDLHTSLDEALASVPDRA</sequence>
<evidence type="ECO:0000256" key="2">
    <source>
        <dbReference type="RuleBase" id="RU003749"/>
    </source>
</evidence>
<dbReference type="RefSeq" id="WP_269445687.1">
    <property type="nucleotide sequence ID" value="NZ_CP097463.1"/>
</dbReference>